<feature type="domain" description="Chaperone DnaJ C-terminal" evidence="3">
    <location>
        <begin position="785"/>
        <end position="943"/>
    </location>
</feature>
<dbReference type="InterPro" id="IPR002939">
    <property type="entry name" value="DnaJ_C"/>
</dbReference>
<evidence type="ECO:0000259" key="4">
    <source>
        <dbReference type="Pfam" id="PF20666"/>
    </source>
</evidence>
<dbReference type="FunFam" id="2.60.260.20:FF:000006">
    <property type="entry name" value="DnaJ subfamily B member 13"/>
    <property type="match status" value="1"/>
</dbReference>
<dbReference type="Pfam" id="PF22766">
    <property type="entry name" value="ZW10_C2"/>
    <property type="match status" value="1"/>
</dbReference>
<keyword evidence="7" id="KW-1185">Reference proteome</keyword>
<dbReference type="OrthoDB" id="550424at2759"/>
<dbReference type="Gene3D" id="1.10.357.150">
    <property type="match status" value="1"/>
</dbReference>
<dbReference type="EMBL" id="MDYQ01000079">
    <property type="protein sequence ID" value="PRP83625.1"/>
    <property type="molecule type" value="Genomic_DNA"/>
</dbReference>
<proteinExistence type="predicted"/>
<sequence length="960" mass="108965">MSAASTLKEDEEQEESFEIEDNEDLSSDSLSATLRDVLLLDTSSSMITASGLELRLPRLVNRLAESKSKYFEEMSPVVSEIEKYKDTAEDIQRRAQSLEERTDIIKNKFDNPEDGIKLRLLSVDDNLRDVQDQMESTQNVIDTLQHMRKFSEIAAFDEVPERLRDRSDVIIFHQMKETLSQRKSVLKSKLNSLWKRSIKIEPHSLTLSDEEIDLDDLVLCLNNYDVEYLRGKLAEFSSNLMTQILEPILSVVDHEIRVEDKENITLIQFITKEGDKIEKKTKNKNRAESFTPNDFTTDLKHIERVLTRIYAKLRDDDETMRKIMSGLWDPLSTSILFRLHSIQSDLLEELEAIPGSVGELDRQMRDMGCGEFGGLSNVVGDVQILYDSKKRVQLLEKTREAALTDDHTLLTVSAVESIVDLLHTEEGDTSPFCIGARETSNSTVSKRFSSFITLLRSSLDRATTGPPERFSNAYEAVRSAIDLYVSVVPTETLVPSLGMVFVNECNCLAFVLPLLAVLLPETLSEGVSLVDYVPIFRNMADRQLSAQLERQKHVLLQVFDGWSGLADTHDPSSFNSVKKTIQRLLHELELLSKLWKEICTGPLYLFLMGNMVDAVLERFTKELLSLKDISEEETHSLHRLLTLLFDVRKFFVSKGATVDINRFSYKFLRFWKVTEVLELSLSDITTNYKNGHYVEFTPKELRELIVSLFSDSPKRKDLVMVDIVCIAGRMSHEFTWFVSDTSTPLPVSPFKRVANKPDATNRKDDNATVPTYESIAPIECKTFSCELSCTLEELYTGILKKVTVTKVMRSSCSDANVMQGDGSSKQLSVVVKKGYKDGTSLNFPKEEITLIIEEQKHSTFERRRDDLYYKANVSLEEALTGTTINLKTLDGRALRIAVNDIVKPDSIKKVVGEGMPVLASSVSVDKEQDERGDLYIQFCVEFPISLTAGQKQLIHQAFKH</sequence>
<evidence type="ECO:0000256" key="1">
    <source>
        <dbReference type="SAM" id="Coils"/>
    </source>
</evidence>
<dbReference type="Gene3D" id="2.60.260.20">
    <property type="entry name" value="Urease metallochaperone UreE, N-terminal domain"/>
    <property type="match status" value="2"/>
</dbReference>
<organism evidence="6 7">
    <name type="scientific">Planoprotostelium fungivorum</name>
    <dbReference type="NCBI Taxonomy" id="1890364"/>
    <lineage>
        <taxon>Eukaryota</taxon>
        <taxon>Amoebozoa</taxon>
        <taxon>Evosea</taxon>
        <taxon>Variosea</taxon>
        <taxon>Cavosteliida</taxon>
        <taxon>Cavosteliaceae</taxon>
        <taxon>Planoprotostelium</taxon>
    </lineage>
</organism>
<accession>A0A2P6NI41</accession>
<dbReference type="AlphaFoldDB" id="A0A2P6NI41"/>
<comment type="caution">
    <text evidence="6">The sequence shown here is derived from an EMBL/GenBank/DDBJ whole genome shotgun (WGS) entry which is preliminary data.</text>
</comment>
<dbReference type="InterPro" id="IPR048343">
    <property type="entry name" value="ZW10_C"/>
</dbReference>
<feature type="region of interest" description="Disordered" evidence="2">
    <location>
        <begin position="1"/>
        <end position="25"/>
    </location>
</feature>
<evidence type="ECO:0000259" key="3">
    <source>
        <dbReference type="Pfam" id="PF01556"/>
    </source>
</evidence>
<evidence type="ECO:0000259" key="5">
    <source>
        <dbReference type="Pfam" id="PF22766"/>
    </source>
</evidence>
<feature type="domain" description="Centromere/kinetochore protein zw10 C-terminal" evidence="4">
    <location>
        <begin position="442"/>
        <end position="556"/>
    </location>
</feature>
<name>A0A2P6NI41_9EUKA</name>
<gene>
    <name evidence="6" type="ORF">PROFUN_08351</name>
</gene>
<dbReference type="InterPro" id="IPR046362">
    <property type="entry name" value="Zw10/DSL1_C_sf"/>
</dbReference>
<protein>
    <submittedName>
        <fullName evidence="6">DnaJ-like protein subfamily b member 13</fullName>
    </submittedName>
</protein>
<dbReference type="InParanoid" id="A0A2P6NI41"/>
<dbReference type="GO" id="GO:0006888">
    <property type="term" value="P:endoplasmic reticulum to Golgi vesicle-mediated transport"/>
    <property type="evidence" value="ECO:0007669"/>
    <property type="project" value="TreeGrafter"/>
</dbReference>
<keyword evidence="1" id="KW-0175">Coiled coil</keyword>
<reference evidence="6 7" key="1">
    <citation type="journal article" date="2018" name="Genome Biol. Evol.">
        <title>Multiple Roots of Fruiting Body Formation in Amoebozoa.</title>
        <authorList>
            <person name="Hillmann F."/>
            <person name="Forbes G."/>
            <person name="Novohradska S."/>
            <person name="Ferling I."/>
            <person name="Riege K."/>
            <person name="Groth M."/>
            <person name="Westermann M."/>
            <person name="Marz M."/>
            <person name="Spaller T."/>
            <person name="Winckler T."/>
            <person name="Schaap P."/>
            <person name="Glockner G."/>
        </authorList>
    </citation>
    <scope>NUCLEOTIDE SEQUENCE [LARGE SCALE GENOMIC DNA]</scope>
    <source>
        <strain evidence="6 7">Jena</strain>
    </source>
</reference>
<dbReference type="InterPro" id="IPR008971">
    <property type="entry name" value="HSP40/DnaJ_pept-bd"/>
</dbReference>
<dbReference type="GO" id="GO:1990423">
    <property type="term" value="C:RZZ complex"/>
    <property type="evidence" value="ECO:0007669"/>
    <property type="project" value="TreeGrafter"/>
</dbReference>
<dbReference type="GO" id="GO:0007094">
    <property type="term" value="P:mitotic spindle assembly checkpoint signaling"/>
    <property type="evidence" value="ECO:0007669"/>
    <property type="project" value="TreeGrafter"/>
</dbReference>
<dbReference type="GO" id="GO:0006457">
    <property type="term" value="P:protein folding"/>
    <property type="evidence" value="ECO:0007669"/>
    <property type="project" value="InterPro"/>
</dbReference>
<dbReference type="PANTHER" id="PTHR12205:SF0">
    <property type="entry name" value="CENTROMERE_KINETOCHORE PROTEIN ZW10 HOMOLOG"/>
    <property type="match status" value="1"/>
</dbReference>
<dbReference type="FunCoup" id="A0A2P6NI41">
    <property type="interactions" value="193"/>
</dbReference>
<feature type="domain" description="ZW10 C-terminal helical" evidence="5">
    <location>
        <begin position="579"/>
        <end position="719"/>
    </location>
</feature>
<dbReference type="CDD" id="cd10747">
    <property type="entry name" value="DnaJ_C"/>
    <property type="match status" value="1"/>
</dbReference>
<dbReference type="GO" id="GO:0051082">
    <property type="term" value="F:unfolded protein binding"/>
    <property type="evidence" value="ECO:0007669"/>
    <property type="project" value="InterPro"/>
</dbReference>
<dbReference type="PANTHER" id="PTHR12205">
    <property type="entry name" value="CENTROMERE/KINETOCHORE PROTEIN ZW10"/>
    <property type="match status" value="1"/>
</dbReference>
<dbReference type="STRING" id="1890364.A0A2P6NI41"/>
<feature type="compositionally biased region" description="Acidic residues" evidence="2">
    <location>
        <begin position="9"/>
        <end position="25"/>
    </location>
</feature>
<dbReference type="InterPro" id="IPR055148">
    <property type="entry name" value="ZW10_C_2"/>
</dbReference>
<evidence type="ECO:0000256" key="2">
    <source>
        <dbReference type="SAM" id="MobiDB-lite"/>
    </source>
</evidence>
<dbReference type="Pfam" id="PF20666">
    <property type="entry name" value="ZW10_C"/>
    <property type="match status" value="1"/>
</dbReference>
<dbReference type="Pfam" id="PF01556">
    <property type="entry name" value="DnaJ_C"/>
    <property type="match status" value="1"/>
</dbReference>
<dbReference type="GO" id="GO:0005737">
    <property type="term" value="C:cytoplasm"/>
    <property type="evidence" value="ECO:0007669"/>
    <property type="project" value="GOC"/>
</dbReference>
<dbReference type="Proteomes" id="UP000241769">
    <property type="component" value="Unassembled WGS sequence"/>
</dbReference>
<feature type="coiled-coil region" evidence="1">
    <location>
        <begin position="81"/>
        <end position="147"/>
    </location>
</feature>
<evidence type="ECO:0000313" key="7">
    <source>
        <dbReference type="Proteomes" id="UP000241769"/>
    </source>
</evidence>
<evidence type="ECO:0000313" key="6">
    <source>
        <dbReference type="EMBL" id="PRP83625.1"/>
    </source>
</evidence>
<dbReference type="SUPFAM" id="SSF49493">
    <property type="entry name" value="HSP40/DnaJ peptide-binding domain"/>
    <property type="match status" value="1"/>
</dbReference>